<dbReference type="AlphaFoldDB" id="A0A174KGE8"/>
<keyword evidence="2 5" id="KW-0812">Transmembrane</keyword>
<keyword evidence="7" id="KW-0436">Ligase</keyword>
<feature type="transmembrane region" description="Helical" evidence="5">
    <location>
        <begin position="324"/>
        <end position="348"/>
    </location>
</feature>
<gene>
    <name evidence="8" type="ORF">DXB16_01855</name>
    <name evidence="7" type="ORF">ERS852526_00436</name>
</gene>
<feature type="transmembrane region" description="Helical" evidence="5">
    <location>
        <begin position="385"/>
        <end position="402"/>
    </location>
</feature>
<dbReference type="RefSeq" id="WP_055281590.1">
    <property type="nucleotide sequence ID" value="NZ_CABMEZ010000001.1"/>
</dbReference>
<evidence type="ECO:0000313" key="10">
    <source>
        <dbReference type="Proteomes" id="UP000261285"/>
    </source>
</evidence>
<feature type="transmembrane region" description="Helical" evidence="5">
    <location>
        <begin position="360"/>
        <end position="379"/>
    </location>
</feature>
<evidence type="ECO:0000256" key="2">
    <source>
        <dbReference type="ARBA" id="ARBA00022692"/>
    </source>
</evidence>
<reference evidence="7 9" key="1">
    <citation type="submission" date="2015-09" db="EMBL/GenBank/DDBJ databases">
        <authorList>
            <consortium name="Pathogen Informatics"/>
        </authorList>
    </citation>
    <scope>NUCLEOTIDE SEQUENCE [LARGE SCALE GENOMIC DNA]</scope>
    <source>
        <strain evidence="7 9">2789STDY5834914</strain>
    </source>
</reference>
<comment type="subcellular location">
    <subcellularLocation>
        <location evidence="1">Membrane</location>
        <topology evidence="1">Multi-pass membrane protein</topology>
    </subcellularLocation>
</comment>
<sequence length="411" mass="47288">MNKLSKLLNVVIYLCIISYALPTGVMKGIPIQKILVCLLIILGGICLVLQRKSLEIIKSAKLEITLGVLGLLACIVSYILGNEWSIKFTGLFYISVIVFVELYFLVRYELAEPEKIVECILYMMLLKILGKIIIEIVFVCKLIEYEAVIEFYLNMFGTEASTMTMHLGRLLLIRVQTSSDIIVVTLMPFYWMMEKYKKSIRSLLFILSGIYTLIVFSRVLMVEFCCFAFVAVLYYWKKIPKKVRCIGLILVLASSVLWLKPVIQMIEFRFFSSFAAESDDVRQIQMRELINGVKESPVFGHGFGSYISDYTRSGSIPFSYEIEYLSFCYQMGILGFVVFVGGVLLIYIRKIVKYARKNIWVIKVFTLIGLGWFVIRPAFNPAFLGLQNGFQMIGLLMINMYFNKKQEPYQK</sequence>
<proteinExistence type="predicted"/>
<feature type="transmembrane region" description="Helical" evidence="5">
    <location>
        <begin position="7"/>
        <end position="25"/>
    </location>
</feature>
<evidence type="ECO:0000313" key="7">
    <source>
        <dbReference type="EMBL" id="CUP10992.1"/>
    </source>
</evidence>
<name>A0A174KGE8_9FIRM</name>
<organism evidence="7 9">
    <name type="scientific">Dorea longicatena</name>
    <dbReference type="NCBI Taxonomy" id="88431"/>
    <lineage>
        <taxon>Bacteria</taxon>
        <taxon>Bacillati</taxon>
        <taxon>Bacillota</taxon>
        <taxon>Clostridia</taxon>
        <taxon>Lachnospirales</taxon>
        <taxon>Lachnospiraceae</taxon>
        <taxon>Dorea</taxon>
    </lineage>
</organism>
<dbReference type="EMBL" id="CZAY01000003">
    <property type="protein sequence ID" value="CUP10992.1"/>
    <property type="molecule type" value="Genomic_DNA"/>
</dbReference>
<dbReference type="Proteomes" id="UP000261285">
    <property type="component" value="Unassembled WGS sequence"/>
</dbReference>
<accession>A0A174KGE8</accession>
<evidence type="ECO:0000313" key="9">
    <source>
        <dbReference type="Proteomes" id="UP000095485"/>
    </source>
</evidence>
<dbReference type="GO" id="GO:0016874">
    <property type="term" value="F:ligase activity"/>
    <property type="evidence" value="ECO:0007669"/>
    <property type="project" value="UniProtKB-KW"/>
</dbReference>
<evidence type="ECO:0000256" key="5">
    <source>
        <dbReference type="SAM" id="Phobius"/>
    </source>
</evidence>
<evidence type="ECO:0000256" key="1">
    <source>
        <dbReference type="ARBA" id="ARBA00004141"/>
    </source>
</evidence>
<evidence type="ECO:0000256" key="3">
    <source>
        <dbReference type="ARBA" id="ARBA00022989"/>
    </source>
</evidence>
<dbReference type="GO" id="GO:0016020">
    <property type="term" value="C:membrane"/>
    <property type="evidence" value="ECO:0007669"/>
    <property type="project" value="UniProtKB-SubCell"/>
</dbReference>
<protein>
    <submittedName>
        <fullName evidence="7">Lipid A core-O-antigen ligase and related enzymes</fullName>
    </submittedName>
    <submittedName>
        <fullName evidence="8">O-antigen ligase domain-containing protein</fullName>
    </submittedName>
</protein>
<dbReference type="GeneID" id="96227746"/>
<feature type="transmembrane region" description="Helical" evidence="5">
    <location>
        <begin position="203"/>
        <end position="236"/>
    </location>
</feature>
<evidence type="ECO:0000313" key="8">
    <source>
        <dbReference type="EMBL" id="RGO35325.1"/>
    </source>
</evidence>
<dbReference type="EMBL" id="QSVN01000001">
    <property type="protein sequence ID" value="RGO35325.1"/>
    <property type="molecule type" value="Genomic_DNA"/>
</dbReference>
<feature type="transmembrane region" description="Helical" evidence="5">
    <location>
        <begin position="62"/>
        <end position="80"/>
    </location>
</feature>
<dbReference type="OrthoDB" id="2026041at2"/>
<keyword evidence="3 5" id="KW-1133">Transmembrane helix</keyword>
<feature type="domain" description="O-antigen ligase-related" evidence="6">
    <location>
        <begin position="204"/>
        <end position="340"/>
    </location>
</feature>
<dbReference type="Pfam" id="PF04932">
    <property type="entry name" value="Wzy_C"/>
    <property type="match status" value="1"/>
</dbReference>
<feature type="transmembrane region" description="Helical" evidence="5">
    <location>
        <begin position="31"/>
        <end position="50"/>
    </location>
</feature>
<dbReference type="Proteomes" id="UP000095485">
    <property type="component" value="Unassembled WGS sequence"/>
</dbReference>
<dbReference type="InterPro" id="IPR007016">
    <property type="entry name" value="O-antigen_ligase-rel_domated"/>
</dbReference>
<reference evidence="8 10" key="2">
    <citation type="submission" date="2018-08" db="EMBL/GenBank/DDBJ databases">
        <title>A genome reference for cultivated species of the human gut microbiota.</title>
        <authorList>
            <person name="Zou Y."/>
            <person name="Xue W."/>
            <person name="Luo G."/>
        </authorList>
    </citation>
    <scope>NUCLEOTIDE SEQUENCE [LARGE SCALE GENOMIC DNA]</scope>
    <source>
        <strain evidence="8 10">OM02-16</strain>
    </source>
</reference>
<feature type="transmembrane region" description="Helical" evidence="5">
    <location>
        <begin position="243"/>
        <end position="263"/>
    </location>
</feature>
<evidence type="ECO:0000256" key="4">
    <source>
        <dbReference type="ARBA" id="ARBA00023136"/>
    </source>
</evidence>
<feature type="transmembrane region" description="Helical" evidence="5">
    <location>
        <begin position="171"/>
        <end position="191"/>
    </location>
</feature>
<keyword evidence="4 5" id="KW-0472">Membrane</keyword>
<evidence type="ECO:0000259" key="6">
    <source>
        <dbReference type="Pfam" id="PF04932"/>
    </source>
</evidence>
<feature type="transmembrane region" description="Helical" evidence="5">
    <location>
        <begin position="86"/>
        <end position="106"/>
    </location>
</feature>